<accession>A0A6P1MAU4</accession>
<evidence type="ECO:0000256" key="7">
    <source>
        <dbReference type="ARBA" id="ARBA00030998"/>
    </source>
</evidence>
<dbReference type="GO" id="GO:0006351">
    <property type="term" value="P:DNA-templated transcription"/>
    <property type="evidence" value="ECO:0007669"/>
    <property type="project" value="InterPro"/>
</dbReference>
<dbReference type="EMBL" id="CP047593">
    <property type="protein sequence ID" value="QHI70223.1"/>
    <property type="molecule type" value="Genomic_DNA"/>
</dbReference>
<dbReference type="EC" id="2.7.7.6" evidence="2"/>
<evidence type="ECO:0000256" key="5">
    <source>
        <dbReference type="ARBA" id="ARBA00023163"/>
    </source>
</evidence>
<keyword evidence="4 9" id="KW-0240">DNA-directed RNA polymerase</keyword>
<evidence type="ECO:0000256" key="4">
    <source>
        <dbReference type="ARBA" id="ARBA00022478"/>
    </source>
</evidence>
<dbReference type="SUPFAM" id="SSF63562">
    <property type="entry name" value="RPB6/omega subunit-like"/>
    <property type="match status" value="1"/>
</dbReference>
<dbReference type="Pfam" id="PF01192">
    <property type="entry name" value="RNA_pol_Rpb6"/>
    <property type="match status" value="1"/>
</dbReference>
<organism evidence="9 10">
    <name type="scientific">Tichowtungia aerotolerans</name>
    <dbReference type="NCBI Taxonomy" id="2697043"/>
    <lineage>
        <taxon>Bacteria</taxon>
        <taxon>Pseudomonadati</taxon>
        <taxon>Kiritimatiellota</taxon>
        <taxon>Tichowtungiia</taxon>
        <taxon>Tichowtungiales</taxon>
        <taxon>Tichowtungiaceae</taxon>
        <taxon>Tichowtungia</taxon>
    </lineage>
</organism>
<evidence type="ECO:0000256" key="6">
    <source>
        <dbReference type="ARBA" id="ARBA00029924"/>
    </source>
</evidence>
<proteinExistence type="inferred from homology"/>
<dbReference type="SMART" id="SM01409">
    <property type="entry name" value="RNA_pol_Rpb6"/>
    <property type="match status" value="1"/>
</dbReference>
<comment type="catalytic activity">
    <reaction evidence="8">
        <text>RNA(n) + a ribonucleoside 5'-triphosphate = RNA(n+1) + diphosphate</text>
        <dbReference type="Rhea" id="RHEA:21248"/>
        <dbReference type="Rhea" id="RHEA-COMP:14527"/>
        <dbReference type="Rhea" id="RHEA-COMP:17342"/>
        <dbReference type="ChEBI" id="CHEBI:33019"/>
        <dbReference type="ChEBI" id="CHEBI:61557"/>
        <dbReference type="ChEBI" id="CHEBI:140395"/>
        <dbReference type="EC" id="2.7.7.6"/>
    </reaction>
</comment>
<dbReference type="GO" id="GO:0003677">
    <property type="term" value="F:DNA binding"/>
    <property type="evidence" value="ECO:0007669"/>
    <property type="project" value="InterPro"/>
</dbReference>
<dbReference type="InterPro" id="IPR006110">
    <property type="entry name" value="Pol_omega/Rpo6/RPB6"/>
</dbReference>
<keyword evidence="5" id="KW-0804">Transcription</keyword>
<gene>
    <name evidence="9" type="ORF">GT409_12490</name>
</gene>
<evidence type="ECO:0000256" key="8">
    <source>
        <dbReference type="ARBA" id="ARBA00048552"/>
    </source>
</evidence>
<dbReference type="GO" id="GO:0000428">
    <property type="term" value="C:DNA-directed RNA polymerase complex"/>
    <property type="evidence" value="ECO:0007669"/>
    <property type="project" value="UniProtKB-KW"/>
</dbReference>
<dbReference type="KEGG" id="taer:GT409_12490"/>
<evidence type="ECO:0000313" key="10">
    <source>
        <dbReference type="Proteomes" id="UP000464954"/>
    </source>
</evidence>
<comment type="similarity">
    <text evidence="1">Belongs to the RNA polymerase subunit omega family.</text>
</comment>
<evidence type="ECO:0000313" key="9">
    <source>
        <dbReference type="EMBL" id="QHI70223.1"/>
    </source>
</evidence>
<reference evidence="9 10" key="1">
    <citation type="submission" date="2020-01" db="EMBL/GenBank/DDBJ databases">
        <title>Ponticoccus aerotolerans gen. nov., sp. nov., an anaerobic bacterium and proposal of Ponticoccusceae fam. nov., Ponticoccusles ord. nov. and Ponticoccuse classis nov. in the phylum Kiritimatiellaeota.</title>
        <authorList>
            <person name="Zhou L.Y."/>
            <person name="Du Z.J."/>
        </authorList>
    </citation>
    <scope>NUCLEOTIDE SEQUENCE [LARGE SCALE GENOMIC DNA]</scope>
    <source>
        <strain evidence="9 10">S-5007</strain>
    </source>
</reference>
<evidence type="ECO:0000256" key="3">
    <source>
        <dbReference type="ARBA" id="ARBA00013725"/>
    </source>
</evidence>
<dbReference type="AlphaFoldDB" id="A0A6P1MAU4"/>
<dbReference type="Proteomes" id="UP000464954">
    <property type="component" value="Chromosome"/>
</dbReference>
<sequence length="89" mass="9871">MNFEYLTKAQEKIGNVPTLVNLVSYRTRQLNRGARPMVKPDHPEQDNHDIVLKEIVEGKLTVEMGVEPPDDIFGDLDAGAEDDGPAVVL</sequence>
<dbReference type="RefSeq" id="WP_160629401.1">
    <property type="nucleotide sequence ID" value="NZ_CP047593.1"/>
</dbReference>
<evidence type="ECO:0000256" key="2">
    <source>
        <dbReference type="ARBA" id="ARBA00012418"/>
    </source>
</evidence>
<protein>
    <recommendedName>
        <fullName evidence="3">DNA-directed RNA polymerase subunit omega</fullName>
        <ecNumber evidence="2">2.7.7.6</ecNumber>
    </recommendedName>
    <alternativeName>
        <fullName evidence="7">RNA polymerase omega subunit</fullName>
    </alternativeName>
    <alternativeName>
        <fullName evidence="6">Transcriptase subunit omega</fullName>
    </alternativeName>
</protein>
<dbReference type="Gene3D" id="3.90.940.10">
    <property type="match status" value="1"/>
</dbReference>
<evidence type="ECO:0000256" key="1">
    <source>
        <dbReference type="ARBA" id="ARBA00006711"/>
    </source>
</evidence>
<dbReference type="InterPro" id="IPR036161">
    <property type="entry name" value="RPB6/omega-like_sf"/>
</dbReference>
<name>A0A6P1MAU4_9BACT</name>
<keyword evidence="10" id="KW-1185">Reference proteome</keyword>
<dbReference type="GO" id="GO:0003899">
    <property type="term" value="F:DNA-directed RNA polymerase activity"/>
    <property type="evidence" value="ECO:0007669"/>
    <property type="project" value="UniProtKB-EC"/>
</dbReference>